<feature type="non-terminal residue" evidence="1">
    <location>
        <position position="123"/>
    </location>
</feature>
<dbReference type="EMBL" id="JASPKZ010001620">
    <property type="protein sequence ID" value="KAJ9597276.1"/>
    <property type="molecule type" value="Genomic_DNA"/>
</dbReference>
<comment type="caution">
    <text evidence="1">The sequence shown here is derived from an EMBL/GenBank/DDBJ whole genome shotgun (WGS) entry which is preliminary data.</text>
</comment>
<gene>
    <name evidence="1" type="ORF">L9F63_011880</name>
</gene>
<proteinExistence type="predicted"/>
<keyword evidence="2" id="KW-1185">Reference proteome</keyword>
<dbReference type="AlphaFoldDB" id="A0AAD8AE00"/>
<reference evidence="1" key="2">
    <citation type="submission" date="2023-05" db="EMBL/GenBank/DDBJ databases">
        <authorList>
            <person name="Fouks B."/>
        </authorList>
    </citation>
    <scope>NUCLEOTIDE SEQUENCE</scope>
    <source>
        <strain evidence="1">Stay&amp;Tobe</strain>
        <tissue evidence="1">Testes</tissue>
    </source>
</reference>
<feature type="non-terminal residue" evidence="1">
    <location>
        <position position="1"/>
    </location>
</feature>
<dbReference type="Proteomes" id="UP001233999">
    <property type="component" value="Unassembled WGS sequence"/>
</dbReference>
<sequence length="123" mass="14451">VSEKNIFLWVEENKSANDSLSIMNPKMVSIMDQVTNNLVLKQRRYFGYQCWLLLQFIEPVLNHNTLLTMHSINTFADEHDAKICTRKGRDVERLYNYLRRFCIPVVFSTSPQSTAAMLPIYKF</sequence>
<protein>
    <submittedName>
        <fullName evidence="1">Uncharacterized protein</fullName>
    </submittedName>
</protein>
<organism evidence="1 2">
    <name type="scientific">Diploptera punctata</name>
    <name type="common">Pacific beetle cockroach</name>
    <dbReference type="NCBI Taxonomy" id="6984"/>
    <lineage>
        <taxon>Eukaryota</taxon>
        <taxon>Metazoa</taxon>
        <taxon>Ecdysozoa</taxon>
        <taxon>Arthropoda</taxon>
        <taxon>Hexapoda</taxon>
        <taxon>Insecta</taxon>
        <taxon>Pterygota</taxon>
        <taxon>Neoptera</taxon>
        <taxon>Polyneoptera</taxon>
        <taxon>Dictyoptera</taxon>
        <taxon>Blattodea</taxon>
        <taxon>Blaberoidea</taxon>
        <taxon>Blaberidae</taxon>
        <taxon>Diplopterinae</taxon>
        <taxon>Diploptera</taxon>
    </lineage>
</organism>
<evidence type="ECO:0000313" key="2">
    <source>
        <dbReference type="Proteomes" id="UP001233999"/>
    </source>
</evidence>
<name>A0AAD8AE00_DIPPU</name>
<accession>A0AAD8AE00</accession>
<evidence type="ECO:0000313" key="1">
    <source>
        <dbReference type="EMBL" id="KAJ9597276.1"/>
    </source>
</evidence>
<reference evidence="1" key="1">
    <citation type="journal article" date="2023" name="IScience">
        <title>Live-bearing cockroach genome reveals convergent evolutionary mechanisms linked to viviparity in insects and beyond.</title>
        <authorList>
            <person name="Fouks B."/>
            <person name="Harrison M.C."/>
            <person name="Mikhailova A.A."/>
            <person name="Marchal E."/>
            <person name="English S."/>
            <person name="Carruthers M."/>
            <person name="Jennings E.C."/>
            <person name="Chiamaka E.L."/>
            <person name="Frigard R.A."/>
            <person name="Pippel M."/>
            <person name="Attardo G.M."/>
            <person name="Benoit J.B."/>
            <person name="Bornberg-Bauer E."/>
            <person name="Tobe S.S."/>
        </authorList>
    </citation>
    <scope>NUCLEOTIDE SEQUENCE</scope>
    <source>
        <strain evidence="1">Stay&amp;Tobe</strain>
    </source>
</reference>